<dbReference type="EMBL" id="ML994610">
    <property type="protein sequence ID" value="KAF2195717.1"/>
    <property type="molecule type" value="Genomic_DNA"/>
</dbReference>
<evidence type="ECO:0000313" key="1">
    <source>
        <dbReference type="EMBL" id="KAF2195717.1"/>
    </source>
</evidence>
<accession>A0A6A6EU99</accession>
<sequence length="57" mass="6112">MYAGADAVRARKSGTVQFACRKIMCTLLYARSRDGDMCVAALSENGASLLARSLLDL</sequence>
<name>A0A6A6EU99_9PEZI</name>
<reference evidence="1" key="1">
    <citation type="journal article" date="2020" name="Stud. Mycol.">
        <title>101 Dothideomycetes genomes: a test case for predicting lifestyles and emergence of pathogens.</title>
        <authorList>
            <person name="Haridas S."/>
            <person name="Albert R."/>
            <person name="Binder M."/>
            <person name="Bloem J."/>
            <person name="Labutti K."/>
            <person name="Salamov A."/>
            <person name="Andreopoulos B."/>
            <person name="Baker S."/>
            <person name="Barry K."/>
            <person name="Bills G."/>
            <person name="Bluhm B."/>
            <person name="Cannon C."/>
            <person name="Castanera R."/>
            <person name="Culley D."/>
            <person name="Daum C."/>
            <person name="Ezra D."/>
            <person name="Gonzalez J."/>
            <person name="Henrissat B."/>
            <person name="Kuo A."/>
            <person name="Liang C."/>
            <person name="Lipzen A."/>
            <person name="Lutzoni F."/>
            <person name="Magnuson J."/>
            <person name="Mondo S."/>
            <person name="Nolan M."/>
            <person name="Ohm R."/>
            <person name="Pangilinan J."/>
            <person name="Park H.-J."/>
            <person name="Ramirez L."/>
            <person name="Alfaro M."/>
            <person name="Sun H."/>
            <person name="Tritt A."/>
            <person name="Yoshinaga Y."/>
            <person name="Zwiers L.-H."/>
            <person name="Turgeon B."/>
            <person name="Goodwin S."/>
            <person name="Spatafora J."/>
            <person name="Crous P."/>
            <person name="Grigoriev I."/>
        </authorList>
    </citation>
    <scope>NUCLEOTIDE SEQUENCE</scope>
    <source>
        <strain evidence="1">CBS 207.26</strain>
    </source>
</reference>
<keyword evidence="2" id="KW-1185">Reference proteome</keyword>
<dbReference type="AlphaFoldDB" id="A0A6A6EU99"/>
<organism evidence="1 2">
    <name type="scientific">Zopfia rhizophila CBS 207.26</name>
    <dbReference type="NCBI Taxonomy" id="1314779"/>
    <lineage>
        <taxon>Eukaryota</taxon>
        <taxon>Fungi</taxon>
        <taxon>Dikarya</taxon>
        <taxon>Ascomycota</taxon>
        <taxon>Pezizomycotina</taxon>
        <taxon>Dothideomycetes</taxon>
        <taxon>Dothideomycetes incertae sedis</taxon>
        <taxon>Zopfiaceae</taxon>
        <taxon>Zopfia</taxon>
    </lineage>
</organism>
<gene>
    <name evidence="1" type="ORF">K469DRAFT_699314</name>
</gene>
<protein>
    <submittedName>
        <fullName evidence="1">Uncharacterized protein</fullName>
    </submittedName>
</protein>
<proteinExistence type="predicted"/>
<dbReference type="Proteomes" id="UP000800200">
    <property type="component" value="Unassembled WGS sequence"/>
</dbReference>
<evidence type="ECO:0000313" key="2">
    <source>
        <dbReference type="Proteomes" id="UP000800200"/>
    </source>
</evidence>